<dbReference type="GO" id="GO:0030030">
    <property type="term" value="P:cell projection organization"/>
    <property type="evidence" value="ECO:0007669"/>
    <property type="project" value="TreeGrafter"/>
</dbReference>
<dbReference type="GO" id="GO:0097060">
    <property type="term" value="C:synaptic membrane"/>
    <property type="evidence" value="ECO:0007669"/>
    <property type="project" value="TreeGrafter"/>
</dbReference>
<feature type="compositionally biased region" description="Pro residues" evidence="2">
    <location>
        <begin position="2232"/>
        <end position="2241"/>
    </location>
</feature>
<evidence type="ECO:0000256" key="2">
    <source>
        <dbReference type="SAM" id="MobiDB-lite"/>
    </source>
</evidence>
<feature type="domain" description="PDZ" evidence="4">
    <location>
        <begin position="1778"/>
        <end position="1856"/>
    </location>
</feature>
<feature type="domain" description="Rho-GAP" evidence="5">
    <location>
        <begin position="2454"/>
        <end position="2582"/>
    </location>
</feature>
<feature type="region of interest" description="Disordered" evidence="2">
    <location>
        <begin position="689"/>
        <end position="712"/>
    </location>
</feature>
<dbReference type="GO" id="GO:0007165">
    <property type="term" value="P:signal transduction"/>
    <property type="evidence" value="ECO:0007669"/>
    <property type="project" value="InterPro"/>
</dbReference>
<feature type="compositionally biased region" description="Polar residues" evidence="2">
    <location>
        <begin position="757"/>
        <end position="777"/>
    </location>
</feature>
<keyword evidence="6" id="KW-1185">Reference proteome</keyword>
<evidence type="ECO:0000313" key="6">
    <source>
        <dbReference type="Proteomes" id="UP000095280"/>
    </source>
</evidence>
<dbReference type="Gene3D" id="2.60.40.150">
    <property type="entry name" value="C2 domain"/>
    <property type="match status" value="1"/>
</dbReference>
<dbReference type="GO" id="GO:0046578">
    <property type="term" value="P:regulation of Ras protein signal transduction"/>
    <property type="evidence" value="ECO:0007669"/>
    <property type="project" value="TreeGrafter"/>
</dbReference>
<proteinExistence type="predicted"/>
<feature type="compositionally biased region" description="Low complexity" evidence="2">
    <location>
        <begin position="1885"/>
        <end position="1896"/>
    </location>
</feature>
<dbReference type="Pfam" id="PF13843">
    <property type="entry name" value="DDE_Tnp_1_7"/>
    <property type="match status" value="1"/>
</dbReference>
<dbReference type="CDD" id="cd00030">
    <property type="entry name" value="C2"/>
    <property type="match status" value="1"/>
</dbReference>
<evidence type="ECO:0000313" key="7">
    <source>
        <dbReference type="WBParaSite" id="maker-uti_cns_0005479-snap-gene-0.3-mRNA-1"/>
    </source>
</evidence>
<reference evidence="7" key="1">
    <citation type="submission" date="2016-11" db="UniProtKB">
        <authorList>
            <consortium name="WormBaseParasite"/>
        </authorList>
    </citation>
    <scope>IDENTIFICATION</scope>
</reference>
<evidence type="ECO:0000259" key="4">
    <source>
        <dbReference type="PROSITE" id="PS50106"/>
    </source>
</evidence>
<dbReference type="Gene3D" id="2.30.42.10">
    <property type="match status" value="1"/>
</dbReference>
<dbReference type="SUPFAM" id="SSF48350">
    <property type="entry name" value="GTPase activation domain, GAP"/>
    <property type="match status" value="1"/>
</dbReference>
<dbReference type="InterPro" id="IPR000198">
    <property type="entry name" value="RhoGAP_dom"/>
</dbReference>
<dbReference type="Pfam" id="PF00595">
    <property type="entry name" value="PDZ"/>
    <property type="match status" value="1"/>
</dbReference>
<dbReference type="InterPro" id="IPR000008">
    <property type="entry name" value="C2_dom"/>
</dbReference>
<name>A0A1I8HDJ1_9PLAT</name>
<feature type="compositionally biased region" description="Gly residues" evidence="2">
    <location>
        <begin position="694"/>
        <end position="705"/>
    </location>
</feature>
<dbReference type="SMART" id="SM00324">
    <property type="entry name" value="RhoGAP"/>
    <property type="match status" value="1"/>
</dbReference>
<dbReference type="PROSITE" id="PS50106">
    <property type="entry name" value="PDZ"/>
    <property type="match status" value="1"/>
</dbReference>
<dbReference type="Pfam" id="PF00620">
    <property type="entry name" value="RhoGAP"/>
    <property type="match status" value="1"/>
</dbReference>
<feature type="region of interest" description="Disordered" evidence="2">
    <location>
        <begin position="2225"/>
        <end position="2268"/>
    </location>
</feature>
<organism evidence="6 7">
    <name type="scientific">Macrostomum lignano</name>
    <dbReference type="NCBI Taxonomy" id="282301"/>
    <lineage>
        <taxon>Eukaryota</taxon>
        <taxon>Metazoa</taxon>
        <taxon>Spiralia</taxon>
        <taxon>Lophotrochozoa</taxon>
        <taxon>Platyhelminthes</taxon>
        <taxon>Rhabditophora</taxon>
        <taxon>Macrostomorpha</taxon>
        <taxon>Macrostomida</taxon>
        <taxon>Macrostomidae</taxon>
        <taxon>Macrostomum</taxon>
    </lineage>
</organism>
<dbReference type="Pfam" id="PF25336">
    <property type="entry name" value="C2_SYDE"/>
    <property type="match status" value="1"/>
</dbReference>
<feature type="compositionally biased region" description="Low complexity" evidence="2">
    <location>
        <begin position="805"/>
        <end position="823"/>
    </location>
</feature>
<dbReference type="InterPro" id="IPR035892">
    <property type="entry name" value="C2_domain_sf"/>
</dbReference>
<dbReference type="Gene3D" id="1.10.555.10">
    <property type="entry name" value="Rho GTPase activation protein"/>
    <property type="match status" value="1"/>
</dbReference>
<keyword evidence="1" id="KW-0343">GTPase activation</keyword>
<dbReference type="PROSITE" id="PS50238">
    <property type="entry name" value="RHOGAP"/>
    <property type="match status" value="1"/>
</dbReference>
<evidence type="ECO:0000256" key="1">
    <source>
        <dbReference type="ARBA" id="ARBA00022468"/>
    </source>
</evidence>
<accession>A0A1I8HDJ1</accession>
<feature type="region of interest" description="Disordered" evidence="2">
    <location>
        <begin position="1869"/>
        <end position="1901"/>
    </location>
</feature>
<dbReference type="Proteomes" id="UP000095280">
    <property type="component" value="Unplaced"/>
</dbReference>
<dbReference type="PANTHER" id="PTHR46150">
    <property type="entry name" value="RHO GTPASE-ACTIVATING PROTEIN 100F"/>
    <property type="match status" value="1"/>
</dbReference>
<sequence>NESSTFTTYCTVLLNSATPPAARSTSVTANVQLDEIFAVLQVHSFVDFVHSVGLFALKLVLLVEQSELLGACNDSPGCQISCAELQKRLFSLLSIKRLLCQASKQSEEKALMLLLQLVKFDSQIAQLFFNFFAFVPFVLQSVEELAFLADVSVHCGLQLLNLRHQGQLASFPLTLALGVESAANSDLFVSFSLASRRIFASLLASSSACSSSISRRLVACADPALSFMLSASRSRALSSRFIRSNSSRKREFVSTVSRIRSSCCSQRACSCSMMADFSRSSRCRRTLSRSSCMAERLSAALTLIPLHLHRLLLLLRWLVKDSRVGTSAGPRSTAGQSGVSLTSVAATRLRLLQERQPLPQVLSLLLQLGIAQLKFHHLIVYSFDCAVHRLQHQLHLLRRHVGVGSVRCAGADPQRCNWLGRLLRIRGATGVSACAGAADVLAAFIALMLMGQGRFDHFNNRGRCCGELHATAEASRGGATGQQCWQRFARSVGVKLRTVLQLDAQRRSTPIRLACRTRGSHRHARRFSGHANSEYNVCYGIISTDCLMVCVKVAVDDVGVALMEARAMQIPQLAGAGRSDSRPMLPDKLQPRLHFQRLIVVDDRYWHPCQICSLNSRTAECNAIAQLLNDNDWRSDQSFRLLGGGTKTTLRDGGRLPHKLGLAAMRTLKACGDSVGLAVPTSDAAFRQVQRPANGGGPGFPGGFHGNKSSRGRDISSVFDSAHLNAPSKEKSLATRQLSVSANADFGWAPIACPAQAKTTGKSNSSGTRDNGTTQAKVASDDESAAVQRRLRKRQFDASSTLQLSSSCDADSPSPPSSKHASATVDPFAMTRKASLVWWALQTMACLEAAAAANSLEFGGRNSGSDEWRSSCGESGDNVKVVHGRRIRLSWMMKLNRLIGWYSILDIASSFTFDHQLKIANLFILFAKFLLQLDVVLVQAEVFILQIFAQPFADHRFVQLVGGERLQRRDAIGEFCRPACGSLQHPNLPVGHADQPTIDQPVPTGVPRRPAHDVVLGRFVSEADRREHVCAEVDAQDVHRAQGQRQAQHNEEYEWHHLWHLREYLTYDLTFFNSNNNGSEIVIQQYHVRRLLAHVAPSDAHSNANVRLLQSRRIVHSVPSHRHNIAQLLKCFNNDELLLRTGPGEHYLPLAAVHYSGLGFGRVHRFYGNSALFGQRLGRPAVRRDDTDTSGDGRRRDWMVAAHPDPGAPAFLHRVRHGSSWRIDHAHQADKAIAEAEHSLPEAAQVFVGVLKFFLPLGVQSDLGAVNENARAAVQNPLRSALHHAQVASFAVHLNSSVHRNLHAGDNCDRRDDADKVVDFSGNGSLARVQTAGEVSDSPHHCVVAGESHNTDGLSFEYVGGKESQILGLKRIFVCKLGRPGLRLALPCEARVVHLEALAAQNPDVCWHSIASLNPDDIANYQICGGNILLDAASDDTSVLRHHLLEAVHYGFGFGLLLLNLSILPVLSSVDAVGHNAQNGGDPQQVGKHVGHAAQQPQPLRRCRRRRGLGAGQRSRIHQLRMFRKSMIDVSDGRLSLTLTGGLRDLMCRNFRAESGVWLVELKPGSQLLETGELFLAGLALPAMSLSIQGHQAKEESQGKKLNKRKSVCTKRNGMGYRIYRQRCKLSDQGAGAPGAGAPGAGAPGAGALVLAPWCWRPLVLAPLVLAPLVLAPLVLAPLVLAPWCWRPGAAPLLGNEKTILVIRFGRCPVLFCVHLSSVNYMLTSALVEKNPFACREFEYRSSRFLASFVLINQLAPFAECTSRESATQQQQQLQVLTVQIEKQPGQSLGFYIREGADSTDGPENGGGIFVSRLNEANSGCTRGGEDCGLQVGDRLLSVNGVDLSAATIDDAVLLMSIPRTLRLQVGRRTQQSLGDNLSHHHHQQQQQQQQQQQHQEPTYQQLHHYQQLEAARRMYWDTGCLHPPPMLLDPAAYGAAAIASLQQHQQQQNRYETPCFVERPSVAGRYSPLGARFIESSVVENQSSAPCFMENSGILLKMALMPGQHLCLSSSEYQESGPICSFPEIADGNESHFIKLYLTDGLMENIKNWTNAKAWKTYEDNFDGGAVPNFVLNWKDCTVNEVRKLIGIVLLMGLDKKPEISSYWSQDPALSLWFTSHRLATWLLQRNVLLTGTVRKNRGIPNLQQAVNLQPTSSAFARSGNVLACKFTDRKQSGVKTVFVLDTAGSAESALSDLPSDLWPQPEFLFDDCGPAVDPAASAAPAAAVSSAAPLAPPPLPPHRPTLSTHQPPTSQPQPQKPPQQLLQRSASSAKLRVKDWELARLSARLGQVEFRSCASERSGGGGGAASGGFDGLLRLHLIAGAGLQSAQSLLRDLYCQVELDAVKFGRSLIRTGTDCFEWDEQFDFLCSGSVNLGLLLYQWDPRAQHRLCFYGNLSLAGLLTACRLRGSRTDRLALAMEPRGHVYLQVAFLSLAEAISRNPVTSSGGSTGSFGVALETLARRDRCHVPAVVQLCIAEIDRRGLDCPGIYRVAASSAAKAPLRQALERNPHEADLSQERVPDVHAVAGVLKDFLCELPEPVCTNALYRMLLDAAHVRMPGDPQGSVRLMLSILDCLPSPNQVR</sequence>
<dbReference type="InterPro" id="IPR001478">
    <property type="entry name" value="PDZ"/>
</dbReference>
<dbReference type="InterPro" id="IPR057459">
    <property type="entry name" value="SYDE1/2_C2"/>
</dbReference>
<dbReference type="SUPFAM" id="SSF49562">
    <property type="entry name" value="C2 domain (Calcium/lipid-binding domain, CaLB)"/>
    <property type="match status" value="1"/>
</dbReference>
<dbReference type="InterPro" id="IPR036034">
    <property type="entry name" value="PDZ_sf"/>
</dbReference>
<feature type="domain" description="C2" evidence="3">
    <location>
        <begin position="2286"/>
        <end position="2410"/>
    </location>
</feature>
<dbReference type="PANTHER" id="PTHR46150:SF3">
    <property type="entry name" value="RHO GTPASE-ACTIVATING PROTEIN 100F"/>
    <property type="match status" value="1"/>
</dbReference>
<evidence type="ECO:0000259" key="3">
    <source>
        <dbReference type="PROSITE" id="PS50004"/>
    </source>
</evidence>
<feature type="region of interest" description="Disordered" evidence="2">
    <location>
        <begin position="757"/>
        <end position="823"/>
    </location>
</feature>
<evidence type="ECO:0000259" key="5">
    <source>
        <dbReference type="PROSITE" id="PS50238"/>
    </source>
</evidence>
<protein>
    <submittedName>
        <fullName evidence="7">Secreted protein</fullName>
    </submittedName>
</protein>
<dbReference type="SMART" id="SM00228">
    <property type="entry name" value="PDZ"/>
    <property type="match status" value="1"/>
</dbReference>
<dbReference type="InterPro" id="IPR008936">
    <property type="entry name" value="Rho_GTPase_activation_prot"/>
</dbReference>
<dbReference type="InterPro" id="IPR029526">
    <property type="entry name" value="PGBD"/>
</dbReference>
<dbReference type="GO" id="GO:0016477">
    <property type="term" value="P:cell migration"/>
    <property type="evidence" value="ECO:0007669"/>
    <property type="project" value="TreeGrafter"/>
</dbReference>
<dbReference type="GO" id="GO:0005096">
    <property type="term" value="F:GTPase activator activity"/>
    <property type="evidence" value="ECO:0007669"/>
    <property type="project" value="UniProtKB-KW"/>
</dbReference>
<dbReference type="InterPro" id="IPR052118">
    <property type="entry name" value="Rho-GAP_regulator"/>
</dbReference>
<dbReference type="SUPFAM" id="SSF50156">
    <property type="entry name" value="PDZ domain-like"/>
    <property type="match status" value="1"/>
</dbReference>
<dbReference type="WBParaSite" id="maker-uti_cns_0005479-snap-gene-0.3-mRNA-1">
    <property type="protein sequence ID" value="maker-uti_cns_0005479-snap-gene-0.3-mRNA-1"/>
    <property type="gene ID" value="maker-uti_cns_0005479-snap-gene-0.3"/>
</dbReference>
<dbReference type="PROSITE" id="PS50004">
    <property type="entry name" value="C2"/>
    <property type="match status" value="1"/>
</dbReference>